<organism evidence="1 2">
    <name type="scientific">Phytophthora infestans</name>
    <name type="common">Potato late blight agent</name>
    <name type="synonym">Botrytis infestans</name>
    <dbReference type="NCBI Taxonomy" id="4787"/>
    <lineage>
        <taxon>Eukaryota</taxon>
        <taxon>Sar</taxon>
        <taxon>Stramenopiles</taxon>
        <taxon>Oomycota</taxon>
        <taxon>Peronosporomycetes</taxon>
        <taxon>Peronosporales</taxon>
        <taxon>Peronosporaceae</taxon>
        <taxon>Phytophthora</taxon>
    </lineage>
</organism>
<dbReference type="Proteomes" id="UP000704712">
    <property type="component" value="Unassembled WGS sequence"/>
</dbReference>
<name>A0A8S9UEJ7_PHYIN</name>
<evidence type="ECO:0000313" key="2">
    <source>
        <dbReference type="Proteomes" id="UP000704712"/>
    </source>
</evidence>
<accession>A0A8S9UEJ7</accession>
<gene>
    <name evidence="1" type="ORF">GN958_ATG11794</name>
</gene>
<dbReference type="AlphaFoldDB" id="A0A8S9UEJ7"/>
<proteinExistence type="predicted"/>
<evidence type="ECO:0000313" key="1">
    <source>
        <dbReference type="EMBL" id="KAF4139016.1"/>
    </source>
</evidence>
<sequence>MADANMEHHGGGVQPEHSMAAFERIAAGLSQQNAQIYCRNVLLCEHSAAHGLHITRHQVVRPQVQR</sequence>
<reference evidence="1" key="1">
    <citation type="submission" date="2020-03" db="EMBL/GenBank/DDBJ databases">
        <title>Hybrid Assembly of Korean Phytophthora infestans isolates.</title>
        <authorList>
            <person name="Prokchorchik M."/>
            <person name="Lee Y."/>
            <person name="Seo J."/>
            <person name="Cho J.-H."/>
            <person name="Park Y.-E."/>
            <person name="Jang D.-C."/>
            <person name="Im J.-S."/>
            <person name="Choi J.-G."/>
            <person name="Park H.-J."/>
            <person name="Lee G.-B."/>
            <person name="Lee Y.-G."/>
            <person name="Hong S.-Y."/>
            <person name="Cho K."/>
            <person name="Sohn K.H."/>
        </authorList>
    </citation>
    <scope>NUCLEOTIDE SEQUENCE</scope>
    <source>
        <strain evidence="1">KR_2_A2</strain>
    </source>
</reference>
<dbReference type="EMBL" id="JAACNO010001598">
    <property type="protein sequence ID" value="KAF4139016.1"/>
    <property type="molecule type" value="Genomic_DNA"/>
</dbReference>
<comment type="caution">
    <text evidence="1">The sequence shown here is derived from an EMBL/GenBank/DDBJ whole genome shotgun (WGS) entry which is preliminary data.</text>
</comment>
<protein>
    <submittedName>
        <fullName evidence="1">Uncharacterized protein</fullName>
    </submittedName>
</protein>